<protein>
    <submittedName>
        <fullName evidence="9">Magnesium and cobalt transport protein CorA</fullName>
    </submittedName>
</protein>
<evidence type="ECO:0000256" key="4">
    <source>
        <dbReference type="ARBA" id="ARBA00022475"/>
    </source>
</evidence>
<reference evidence="10" key="1">
    <citation type="journal article" date="2019" name="Int. J. Syst. Evol. Microbiol.">
        <title>The Global Catalogue of Microorganisms (GCM) 10K type strain sequencing project: providing services to taxonomists for standard genome sequencing and annotation.</title>
        <authorList>
            <consortium name="The Broad Institute Genomics Platform"/>
            <consortium name="The Broad Institute Genome Sequencing Center for Infectious Disease"/>
            <person name="Wu L."/>
            <person name="Ma J."/>
        </authorList>
    </citation>
    <scope>NUCLEOTIDE SEQUENCE [LARGE SCALE GENOMIC DNA]</scope>
    <source>
        <strain evidence="10">JCM 4816</strain>
    </source>
</reference>
<evidence type="ECO:0000313" key="10">
    <source>
        <dbReference type="Proteomes" id="UP001596174"/>
    </source>
</evidence>
<evidence type="ECO:0000256" key="7">
    <source>
        <dbReference type="ARBA" id="ARBA00023136"/>
    </source>
</evidence>
<keyword evidence="6 8" id="KW-1133">Transmembrane helix</keyword>
<organism evidence="9 10">
    <name type="scientific">Streptacidiphilus monticola</name>
    <dbReference type="NCBI Taxonomy" id="2161674"/>
    <lineage>
        <taxon>Bacteria</taxon>
        <taxon>Bacillati</taxon>
        <taxon>Actinomycetota</taxon>
        <taxon>Actinomycetes</taxon>
        <taxon>Kitasatosporales</taxon>
        <taxon>Streptomycetaceae</taxon>
        <taxon>Streptacidiphilus</taxon>
    </lineage>
</organism>
<dbReference type="SUPFAM" id="SSF143865">
    <property type="entry name" value="CorA soluble domain-like"/>
    <property type="match status" value="1"/>
</dbReference>
<dbReference type="Proteomes" id="UP001596174">
    <property type="component" value="Unassembled WGS sequence"/>
</dbReference>
<evidence type="ECO:0000256" key="6">
    <source>
        <dbReference type="ARBA" id="ARBA00022989"/>
    </source>
</evidence>
<dbReference type="EMBL" id="JBHSQJ010000013">
    <property type="protein sequence ID" value="MFC5906480.1"/>
    <property type="molecule type" value="Genomic_DNA"/>
</dbReference>
<sequence length="366" mass="40785">MTLMGELRRIVRSARTRTLPAVTATEHGRGGVVDSAVYRKGRRVETREDPLDLPRRLRGEPGNFVWIGLFEPTAEELAGLAERFGLHPLAVEDAVHAHQRPKVERYDDVLFTVFKTIGYVEHDEVTASAELIQTGELMVFTGPHFVITVRHGRHGGLHALRRRLEDQAARGEGLLQYGPSGVLHAIADQVVDDYLDVTDALGVDVDEVEASVFSGRGGRGVDAGRIYQLKRETLEFKHACWPLLRPLQRLAENEDELVAPQVAQYLRDVADHLTRVNERVGAYDELINSILQAHLAQVSVAQNEDMRKITAWAAIFAVPTVATGVWGMNFQDMPELHWAYGYPVAMAGVVAVCVAIYVLFRRSGWL</sequence>
<dbReference type="Gene3D" id="3.30.460.20">
    <property type="entry name" value="CorA soluble domain-like"/>
    <property type="match status" value="1"/>
</dbReference>
<proteinExistence type="inferred from homology"/>
<dbReference type="Pfam" id="PF01544">
    <property type="entry name" value="CorA"/>
    <property type="match status" value="1"/>
</dbReference>
<name>A0ABW1FVH0_9ACTN</name>
<dbReference type="CDD" id="cd12830">
    <property type="entry name" value="MtCorA-like"/>
    <property type="match status" value="1"/>
</dbReference>
<evidence type="ECO:0000256" key="3">
    <source>
        <dbReference type="ARBA" id="ARBA00022448"/>
    </source>
</evidence>
<dbReference type="RefSeq" id="WP_380579933.1">
    <property type="nucleotide sequence ID" value="NZ_JBHSQJ010000013.1"/>
</dbReference>
<evidence type="ECO:0000256" key="1">
    <source>
        <dbReference type="ARBA" id="ARBA00004651"/>
    </source>
</evidence>
<gene>
    <name evidence="9" type="ORF">ACFP3V_04505</name>
</gene>
<comment type="similarity">
    <text evidence="2">Belongs to the CorA metal ion transporter (MIT) (TC 1.A.35) family.</text>
</comment>
<feature type="transmembrane region" description="Helical" evidence="8">
    <location>
        <begin position="309"/>
        <end position="328"/>
    </location>
</feature>
<dbReference type="PANTHER" id="PTHR46494:SF1">
    <property type="entry name" value="CORA FAMILY METAL ION TRANSPORTER (EUROFUNG)"/>
    <property type="match status" value="1"/>
</dbReference>
<comment type="subcellular location">
    <subcellularLocation>
        <location evidence="1">Cell membrane</location>
        <topology evidence="1">Multi-pass membrane protein</topology>
    </subcellularLocation>
</comment>
<dbReference type="InterPro" id="IPR045861">
    <property type="entry name" value="CorA_cytoplasmic_dom"/>
</dbReference>
<keyword evidence="3" id="KW-0813">Transport</keyword>
<feature type="transmembrane region" description="Helical" evidence="8">
    <location>
        <begin position="340"/>
        <end position="360"/>
    </location>
</feature>
<evidence type="ECO:0000256" key="8">
    <source>
        <dbReference type="SAM" id="Phobius"/>
    </source>
</evidence>
<evidence type="ECO:0000256" key="2">
    <source>
        <dbReference type="ARBA" id="ARBA00009765"/>
    </source>
</evidence>
<evidence type="ECO:0000313" key="9">
    <source>
        <dbReference type="EMBL" id="MFC5906480.1"/>
    </source>
</evidence>
<comment type="caution">
    <text evidence="9">The sequence shown here is derived from an EMBL/GenBank/DDBJ whole genome shotgun (WGS) entry which is preliminary data.</text>
</comment>
<keyword evidence="5 8" id="KW-0812">Transmembrane</keyword>
<dbReference type="SUPFAM" id="SSF144083">
    <property type="entry name" value="Magnesium transport protein CorA, transmembrane region"/>
    <property type="match status" value="1"/>
</dbReference>
<keyword evidence="10" id="KW-1185">Reference proteome</keyword>
<accession>A0ABW1FVH0</accession>
<dbReference type="InterPro" id="IPR002523">
    <property type="entry name" value="MgTranspt_CorA/ZnTranspt_ZntB"/>
</dbReference>
<evidence type="ECO:0000256" key="5">
    <source>
        <dbReference type="ARBA" id="ARBA00022692"/>
    </source>
</evidence>
<keyword evidence="7 8" id="KW-0472">Membrane</keyword>
<keyword evidence="4" id="KW-1003">Cell membrane</keyword>
<dbReference type="Gene3D" id="1.20.58.340">
    <property type="entry name" value="Magnesium transport protein CorA, transmembrane region"/>
    <property type="match status" value="2"/>
</dbReference>
<dbReference type="PANTHER" id="PTHR46494">
    <property type="entry name" value="CORA FAMILY METAL ION TRANSPORTER (EUROFUNG)"/>
    <property type="match status" value="1"/>
</dbReference>
<dbReference type="InterPro" id="IPR045863">
    <property type="entry name" value="CorA_TM1_TM2"/>
</dbReference>